<name>Q9RUS5_DEIRA</name>
<feature type="transmembrane region" description="Helical" evidence="7">
    <location>
        <begin position="155"/>
        <end position="171"/>
    </location>
</feature>
<dbReference type="Gene3D" id="1.20.1250.20">
    <property type="entry name" value="MFS general substrate transporter like domains"/>
    <property type="match status" value="1"/>
</dbReference>
<dbReference type="CDD" id="cd17329">
    <property type="entry name" value="MFS_MdtH_MDR_like"/>
    <property type="match status" value="1"/>
</dbReference>
<feature type="domain" description="Major facilitator superfamily (MFS) profile" evidence="8">
    <location>
        <begin position="65"/>
        <end position="447"/>
    </location>
</feature>
<dbReference type="Proteomes" id="UP000002524">
    <property type="component" value="Chromosome 1"/>
</dbReference>
<keyword evidence="6 7" id="KW-0472">Membrane</keyword>
<keyword evidence="4 7" id="KW-0812">Transmembrane</keyword>
<evidence type="ECO:0000256" key="4">
    <source>
        <dbReference type="ARBA" id="ARBA00022692"/>
    </source>
</evidence>
<evidence type="ECO:0000256" key="5">
    <source>
        <dbReference type="ARBA" id="ARBA00022989"/>
    </source>
</evidence>
<protein>
    <submittedName>
        <fullName evidence="9">Major facilitator family protein</fullName>
    </submittedName>
</protein>
<feature type="transmembrane region" description="Helical" evidence="7">
    <location>
        <begin position="351"/>
        <end position="369"/>
    </location>
</feature>
<reference evidence="9 10" key="1">
    <citation type="journal article" date="1999" name="Science">
        <title>Genome sequence of the radioresistant bacterium Deinococcus radiodurans R1.</title>
        <authorList>
            <person name="White O."/>
            <person name="Eisen J.A."/>
            <person name="Heidelberg J.F."/>
            <person name="Hickey E.K."/>
            <person name="Peterson J.D."/>
            <person name="Dodson R.J."/>
            <person name="Haft D.H."/>
            <person name="Gwinn M.L."/>
            <person name="Nelson W.C."/>
            <person name="Richardson D.L."/>
            <person name="Moffat K.S."/>
            <person name="Qin H."/>
            <person name="Jiang L."/>
            <person name="Pamphile W."/>
            <person name="Crosby M."/>
            <person name="Shen M."/>
            <person name="Vamathevan J.J."/>
            <person name="Lam P."/>
            <person name="McDonald L."/>
            <person name="Utterback T."/>
            <person name="Zalewski C."/>
            <person name="Makarova K.S."/>
            <person name="Aravind L."/>
            <person name="Daly M.J."/>
            <person name="Minton K.W."/>
            <person name="Fleischmann R.D."/>
            <person name="Ketchum K.A."/>
            <person name="Nelson K.E."/>
            <person name="Salzberg S."/>
            <person name="Smith H.O."/>
            <person name="Venter J.C."/>
            <person name="Fraser C.M."/>
        </authorList>
    </citation>
    <scope>NUCLEOTIDE SEQUENCE [LARGE SCALE GENOMIC DNA]</scope>
    <source>
        <strain evidence="10">ATCC 13939 / DSM 20539 / JCM 16871 / LMG 4051 / NBRC 15346 / NCIMB 9279 / R1 / VKM B-1422</strain>
    </source>
</reference>
<evidence type="ECO:0000256" key="2">
    <source>
        <dbReference type="ARBA" id="ARBA00022448"/>
    </source>
</evidence>
<evidence type="ECO:0000256" key="3">
    <source>
        <dbReference type="ARBA" id="ARBA00022475"/>
    </source>
</evidence>
<dbReference type="InterPro" id="IPR020846">
    <property type="entry name" value="MFS_dom"/>
</dbReference>
<dbReference type="InterPro" id="IPR011701">
    <property type="entry name" value="MFS"/>
</dbReference>
<feature type="transmembrane region" description="Helical" evidence="7">
    <location>
        <begin position="296"/>
        <end position="315"/>
    </location>
</feature>
<evidence type="ECO:0000256" key="6">
    <source>
        <dbReference type="ARBA" id="ARBA00023136"/>
    </source>
</evidence>
<dbReference type="PANTHER" id="PTHR23517:SF2">
    <property type="entry name" value="MULTIDRUG RESISTANCE PROTEIN MDTH"/>
    <property type="match status" value="1"/>
</dbReference>
<dbReference type="GO" id="GO:0022857">
    <property type="term" value="F:transmembrane transporter activity"/>
    <property type="evidence" value="ECO:0007669"/>
    <property type="project" value="InterPro"/>
</dbReference>
<evidence type="ECO:0000259" key="8">
    <source>
        <dbReference type="PROSITE" id="PS50850"/>
    </source>
</evidence>
<accession>Q9RUS5</accession>
<keyword evidence="3" id="KW-1003">Cell membrane</keyword>
<gene>
    <name evidence="9" type="ordered locus">DR_1307</name>
</gene>
<feature type="transmembrane region" description="Helical" evidence="7">
    <location>
        <begin position="420"/>
        <end position="440"/>
    </location>
</feature>
<keyword evidence="5 7" id="KW-1133">Transmembrane helix</keyword>
<dbReference type="Pfam" id="PF07690">
    <property type="entry name" value="MFS_1"/>
    <property type="match status" value="1"/>
</dbReference>
<feature type="transmembrane region" description="Helical" evidence="7">
    <location>
        <begin position="327"/>
        <end position="345"/>
    </location>
</feature>
<feature type="transmembrane region" description="Helical" evidence="7">
    <location>
        <begin position="192"/>
        <end position="213"/>
    </location>
</feature>
<evidence type="ECO:0000313" key="10">
    <source>
        <dbReference type="Proteomes" id="UP000002524"/>
    </source>
</evidence>
<dbReference type="eggNOG" id="COG2814">
    <property type="taxonomic scope" value="Bacteria"/>
</dbReference>
<dbReference type="PIR" id="B75413">
    <property type="entry name" value="B75413"/>
</dbReference>
<proteinExistence type="predicted"/>
<dbReference type="FunCoup" id="Q9RUS5">
    <property type="interactions" value="47"/>
</dbReference>
<dbReference type="HOGENOM" id="CLU_001265_60_2_0"/>
<dbReference type="PANTHER" id="PTHR23517">
    <property type="entry name" value="RESISTANCE PROTEIN MDTM, PUTATIVE-RELATED-RELATED"/>
    <property type="match status" value="1"/>
</dbReference>
<dbReference type="OrthoDB" id="56516at2"/>
<comment type="subcellular location">
    <subcellularLocation>
        <location evidence="1">Cell membrane</location>
        <topology evidence="1">Multi-pass membrane protein</topology>
    </subcellularLocation>
</comment>
<keyword evidence="2" id="KW-0813">Transport</keyword>
<dbReference type="STRING" id="243230.DR_1307"/>
<feature type="transmembrane region" description="Helical" evidence="7">
    <location>
        <begin position="219"/>
        <end position="241"/>
    </location>
</feature>
<dbReference type="PaxDb" id="243230-DR_1307"/>
<feature type="transmembrane region" description="Helical" evidence="7">
    <location>
        <begin position="262"/>
        <end position="284"/>
    </location>
</feature>
<dbReference type="PROSITE" id="PS50850">
    <property type="entry name" value="MFS"/>
    <property type="match status" value="1"/>
</dbReference>
<dbReference type="PATRIC" id="fig|243230.17.peg.1501"/>
<evidence type="ECO:0000313" key="9">
    <source>
        <dbReference type="EMBL" id="AAF10876.1"/>
    </source>
</evidence>
<dbReference type="KEGG" id="dra:DR_1307"/>
<keyword evidence="10" id="KW-1185">Reference proteome</keyword>
<evidence type="ECO:0000256" key="1">
    <source>
        <dbReference type="ARBA" id="ARBA00004651"/>
    </source>
</evidence>
<feature type="transmembrane region" description="Helical" evidence="7">
    <location>
        <begin position="66"/>
        <end position="87"/>
    </location>
</feature>
<dbReference type="InParanoid" id="Q9RUS5"/>
<sequence length="458" mass="47958">MPRCCGLGGGEVLAFSLSGLDHFSHLSSDGPLHHAQRRRCTLACVTAAPVTPPTAPTPFRLSAAQFGLIAVTTLMWGGFFLVIPLVTVHFVDNLGWAAASVGLVLGLRQLTQQGLTVFGGAWADRIGPKPLILAGCLIRTLGFGWMGFASSLPELLGASLLAGIGGGLFDAPKSSAITAVTPPEHRPRMFSLVSIAGNLGMVTGPLLGAWLIALGFQRASLIAASAYIVAFVLLAVTLPRLKPERTPADTFSGLKVALHDRAFRNFTLVLGGYFLLSTQLNVAVTLKAVELAGQGATAPLYGLSAGLSVVLQYPLLRLAERYLRVRVVLVGAVVLVAVALGLMGLAQTFPQLLACVVLYSLGTMLVFPMQQTLTARLAPEGLVGSYFGFSAISLGLGGAVGNFVGGALVDAGHRLHFDLLPWLTLLLVGLATAAGLRVVLRDVPTREEMEARQRQAGA</sequence>
<organism evidence="9 10">
    <name type="scientific">Deinococcus radiodurans (strain ATCC 13939 / DSM 20539 / JCM 16871 / CCUG 27074 / LMG 4051 / NBRC 15346 / NCIMB 9279 / VKM B-1422 / R1)</name>
    <dbReference type="NCBI Taxonomy" id="243230"/>
    <lineage>
        <taxon>Bacteria</taxon>
        <taxon>Thermotogati</taxon>
        <taxon>Deinococcota</taxon>
        <taxon>Deinococci</taxon>
        <taxon>Deinococcales</taxon>
        <taxon>Deinococcaceae</taxon>
        <taxon>Deinococcus</taxon>
    </lineage>
</organism>
<dbReference type="InterPro" id="IPR036259">
    <property type="entry name" value="MFS_trans_sf"/>
</dbReference>
<dbReference type="GO" id="GO:0005886">
    <property type="term" value="C:plasma membrane"/>
    <property type="evidence" value="ECO:0000318"/>
    <property type="project" value="GO_Central"/>
</dbReference>
<feature type="transmembrane region" description="Helical" evidence="7">
    <location>
        <begin position="381"/>
        <end position="400"/>
    </location>
</feature>
<dbReference type="AlphaFoldDB" id="Q9RUS5"/>
<dbReference type="SUPFAM" id="SSF103473">
    <property type="entry name" value="MFS general substrate transporter"/>
    <property type="match status" value="1"/>
</dbReference>
<dbReference type="EnsemblBacteria" id="AAF10876">
    <property type="protein sequence ID" value="AAF10876"/>
    <property type="gene ID" value="DR_1307"/>
</dbReference>
<dbReference type="EMBL" id="AE000513">
    <property type="protein sequence ID" value="AAF10876.1"/>
    <property type="molecule type" value="Genomic_DNA"/>
</dbReference>
<evidence type="ECO:0000256" key="7">
    <source>
        <dbReference type="SAM" id="Phobius"/>
    </source>
</evidence>
<dbReference type="InterPro" id="IPR050171">
    <property type="entry name" value="MFS_Transporters"/>
</dbReference>